<keyword evidence="9" id="KW-0137">Centromere</keyword>
<dbReference type="EMBL" id="ML210159">
    <property type="protein sequence ID" value="TFK28006.1"/>
    <property type="molecule type" value="Genomic_DNA"/>
</dbReference>
<evidence type="ECO:0000256" key="2">
    <source>
        <dbReference type="ARBA" id="ARBA00004584"/>
    </source>
</evidence>
<dbReference type="GO" id="GO:0051233">
    <property type="term" value="C:spindle midzone"/>
    <property type="evidence" value="ECO:0007669"/>
    <property type="project" value="TreeGrafter"/>
</dbReference>
<dbReference type="InterPro" id="IPR018851">
    <property type="entry name" value="Borealin_N"/>
</dbReference>
<dbReference type="OrthoDB" id="2392550at2759"/>
<evidence type="ECO:0000256" key="4">
    <source>
        <dbReference type="ARBA" id="ARBA00022454"/>
    </source>
</evidence>
<evidence type="ECO:0000256" key="7">
    <source>
        <dbReference type="ARBA" id="ARBA00023242"/>
    </source>
</evidence>
<sequence>MNSQTAKRKYTDEEKRQLVANLDIEVAHRCRQFEAWLQDRLENFTIYQEGQVLRIPKQVRTMTMRDFGEKYNGNTQLALRGFQKDRLAAAGAGPDFGEIEKSMRKRKQEAEKESSKDTDSRPLKNAKTAPASPYKVRKPSSSIQQSRSFTTLSKPSIAGPSRLPSRVPGTPSPEKRPPFNNTTSTYNPRPASRPASPSKPAATQSRVPSTSSFNPSIPKSATFPNFQQLDDPTTKLRLPRKDENMLSVNGSPIANPFQFGMGWFKGVEMGEDDDAEDSTETGTGASRTLKRSKSSIVIRRDPSVAFSNLHSRTASQASLFAPSNTDSSISDHDSQPSIQPGSGFRFPPNRPLPTVNGLEATPRPTHTRSFSAMVAIPTKDGHLLEFDPLQTSPGALDALEGITDSAKKQARTQMGKLVQAAVEMWKL</sequence>
<evidence type="ECO:0000313" key="13">
    <source>
        <dbReference type="Proteomes" id="UP000307440"/>
    </source>
</evidence>
<evidence type="ECO:0000256" key="5">
    <source>
        <dbReference type="ARBA" id="ARBA00022618"/>
    </source>
</evidence>
<comment type="subcellular location">
    <subcellularLocation>
        <location evidence="2">Chromosome</location>
        <location evidence="2">Centromere</location>
    </subcellularLocation>
    <subcellularLocation>
        <location evidence="1">Nucleus</location>
    </subcellularLocation>
</comment>
<keyword evidence="13" id="KW-1185">Reference proteome</keyword>
<evidence type="ECO:0000256" key="9">
    <source>
        <dbReference type="ARBA" id="ARBA00023328"/>
    </source>
</evidence>
<keyword evidence="7" id="KW-0539">Nucleus</keyword>
<accession>A0A5C3L7E3</accession>
<keyword evidence="8" id="KW-0131">Cell cycle</keyword>
<evidence type="ECO:0000256" key="8">
    <source>
        <dbReference type="ARBA" id="ARBA00023306"/>
    </source>
</evidence>
<feature type="compositionally biased region" description="Polar residues" evidence="10">
    <location>
        <begin position="317"/>
        <end position="328"/>
    </location>
</feature>
<dbReference type="InterPro" id="IPR018867">
    <property type="entry name" value="Cell_div_borealin"/>
</dbReference>
<dbReference type="STRING" id="230819.A0A5C3L7E3"/>
<dbReference type="Pfam" id="PF10444">
    <property type="entry name" value="Nbl1_Borealin_N"/>
    <property type="match status" value="1"/>
</dbReference>
<evidence type="ECO:0000256" key="6">
    <source>
        <dbReference type="ARBA" id="ARBA00022776"/>
    </source>
</evidence>
<feature type="compositionally biased region" description="Polar residues" evidence="10">
    <location>
        <begin position="203"/>
        <end position="231"/>
    </location>
</feature>
<name>A0A5C3L7E3_COPMA</name>
<feature type="domain" description="Borealin N-terminal" evidence="11">
    <location>
        <begin position="14"/>
        <end position="70"/>
    </location>
</feature>
<keyword evidence="6" id="KW-0498">Mitosis</keyword>
<dbReference type="Gene3D" id="6.10.250.1900">
    <property type="match status" value="1"/>
</dbReference>
<dbReference type="GO" id="GO:0005634">
    <property type="term" value="C:nucleus"/>
    <property type="evidence" value="ECO:0007669"/>
    <property type="project" value="UniProtKB-SubCell"/>
</dbReference>
<organism evidence="12 13">
    <name type="scientific">Coprinopsis marcescibilis</name>
    <name type="common">Agaric fungus</name>
    <name type="synonym">Psathyrella marcescibilis</name>
    <dbReference type="NCBI Taxonomy" id="230819"/>
    <lineage>
        <taxon>Eukaryota</taxon>
        <taxon>Fungi</taxon>
        <taxon>Dikarya</taxon>
        <taxon>Basidiomycota</taxon>
        <taxon>Agaricomycotina</taxon>
        <taxon>Agaricomycetes</taxon>
        <taxon>Agaricomycetidae</taxon>
        <taxon>Agaricales</taxon>
        <taxon>Agaricineae</taxon>
        <taxon>Psathyrellaceae</taxon>
        <taxon>Coprinopsis</taxon>
    </lineage>
</organism>
<feature type="compositionally biased region" description="Polar residues" evidence="10">
    <location>
        <begin position="139"/>
        <end position="154"/>
    </location>
</feature>
<dbReference type="AlphaFoldDB" id="A0A5C3L7E3"/>
<dbReference type="GO" id="GO:0051301">
    <property type="term" value="P:cell division"/>
    <property type="evidence" value="ECO:0007669"/>
    <property type="project" value="UniProtKB-KW"/>
</dbReference>
<dbReference type="PANTHER" id="PTHR16040">
    <property type="entry name" value="AUSTRALIN, ISOFORM A-RELATED"/>
    <property type="match status" value="1"/>
</dbReference>
<feature type="region of interest" description="Disordered" evidence="10">
    <location>
        <begin position="270"/>
        <end position="293"/>
    </location>
</feature>
<comment type="similarity">
    <text evidence="3">Belongs to the borealin family.</text>
</comment>
<proteinExistence type="inferred from homology"/>
<dbReference type="GO" id="GO:0000775">
    <property type="term" value="C:chromosome, centromeric region"/>
    <property type="evidence" value="ECO:0007669"/>
    <property type="project" value="UniProtKB-SubCell"/>
</dbReference>
<feature type="region of interest" description="Disordered" evidence="10">
    <location>
        <begin position="317"/>
        <end position="350"/>
    </location>
</feature>
<evidence type="ECO:0000313" key="12">
    <source>
        <dbReference type="EMBL" id="TFK28006.1"/>
    </source>
</evidence>
<feature type="compositionally biased region" description="Low complexity" evidence="10">
    <location>
        <begin position="188"/>
        <end position="202"/>
    </location>
</feature>
<feature type="compositionally biased region" description="Basic and acidic residues" evidence="10">
    <location>
        <begin position="98"/>
        <end position="122"/>
    </location>
</feature>
<dbReference type="Proteomes" id="UP000307440">
    <property type="component" value="Unassembled WGS sequence"/>
</dbReference>
<evidence type="ECO:0000256" key="3">
    <source>
        <dbReference type="ARBA" id="ARBA00009914"/>
    </source>
</evidence>
<feature type="compositionally biased region" description="Acidic residues" evidence="10">
    <location>
        <begin position="270"/>
        <end position="279"/>
    </location>
</feature>
<dbReference type="PANTHER" id="PTHR16040:SF7">
    <property type="entry name" value="AUSTRALIN, ISOFORM A-RELATED"/>
    <property type="match status" value="1"/>
</dbReference>
<evidence type="ECO:0000256" key="1">
    <source>
        <dbReference type="ARBA" id="ARBA00004123"/>
    </source>
</evidence>
<gene>
    <name evidence="12" type="ORF">FA15DRAFT_692097</name>
</gene>
<protein>
    <recommendedName>
        <fullName evidence="11">Borealin N-terminal domain-containing protein</fullName>
    </recommendedName>
</protein>
<dbReference type="GO" id="GO:0032133">
    <property type="term" value="C:chromosome passenger complex"/>
    <property type="evidence" value="ECO:0007669"/>
    <property type="project" value="TreeGrafter"/>
</dbReference>
<evidence type="ECO:0000259" key="11">
    <source>
        <dbReference type="Pfam" id="PF10444"/>
    </source>
</evidence>
<keyword evidence="4" id="KW-0158">Chromosome</keyword>
<evidence type="ECO:0000256" key="10">
    <source>
        <dbReference type="SAM" id="MobiDB-lite"/>
    </source>
</evidence>
<dbReference type="GO" id="GO:0000070">
    <property type="term" value="P:mitotic sister chromatid segregation"/>
    <property type="evidence" value="ECO:0007669"/>
    <property type="project" value="TreeGrafter"/>
</dbReference>
<reference evidence="12 13" key="1">
    <citation type="journal article" date="2019" name="Nat. Ecol. Evol.">
        <title>Megaphylogeny resolves global patterns of mushroom evolution.</title>
        <authorList>
            <person name="Varga T."/>
            <person name="Krizsan K."/>
            <person name="Foldi C."/>
            <person name="Dima B."/>
            <person name="Sanchez-Garcia M."/>
            <person name="Sanchez-Ramirez S."/>
            <person name="Szollosi G.J."/>
            <person name="Szarkandi J.G."/>
            <person name="Papp V."/>
            <person name="Albert L."/>
            <person name="Andreopoulos W."/>
            <person name="Angelini C."/>
            <person name="Antonin V."/>
            <person name="Barry K.W."/>
            <person name="Bougher N.L."/>
            <person name="Buchanan P."/>
            <person name="Buyck B."/>
            <person name="Bense V."/>
            <person name="Catcheside P."/>
            <person name="Chovatia M."/>
            <person name="Cooper J."/>
            <person name="Damon W."/>
            <person name="Desjardin D."/>
            <person name="Finy P."/>
            <person name="Geml J."/>
            <person name="Haridas S."/>
            <person name="Hughes K."/>
            <person name="Justo A."/>
            <person name="Karasinski D."/>
            <person name="Kautmanova I."/>
            <person name="Kiss B."/>
            <person name="Kocsube S."/>
            <person name="Kotiranta H."/>
            <person name="LaButti K.M."/>
            <person name="Lechner B.E."/>
            <person name="Liimatainen K."/>
            <person name="Lipzen A."/>
            <person name="Lukacs Z."/>
            <person name="Mihaltcheva S."/>
            <person name="Morgado L.N."/>
            <person name="Niskanen T."/>
            <person name="Noordeloos M.E."/>
            <person name="Ohm R.A."/>
            <person name="Ortiz-Santana B."/>
            <person name="Ovrebo C."/>
            <person name="Racz N."/>
            <person name="Riley R."/>
            <person name="Savchenko A."/>
            <person name="Shiryaev A."/>
            <person name="Soop K."/>
            <person name="Spirin V."/>
            <person name="Szebenyi C."/>
            <person name="Tomsovsky M."/>
            <person name="Tulloss R.E."/>
            <person name="Uehling J."/>
            <person name="Grigoriev I.V."/>
            <person name="Vagvolgyi C."/>
            <person name="Papp T."/>
            <person name="Martin F.M."/>
            <person name="Miettinen O."/>
            <person name="Hibbett D.S."/>
            <person name="Nagy L.G."/>
        </authorList>
    </citation>
    <scope>NUCLEOTIDE SEQUENCE [LARGE SCALE GENOMIC DNA]</scope>
    <source>
        <strain evidence="12 13">CBS 121175</strain>
    </source>
</reference>
<feature type="region of interest" description="Disordered" evidence="10">
    <location>
        <begin position="93"/>
        <end position="232"/>
    </location>
</feature>
<keyword evidence="5" id="KW-0132">Cell division</keyword>